<dbReference type="AlphaFoldDB" id="A0AAD4VVR7"/>
<evidence type="ECO:0000256" key="2">
    <source>
        <dbReference type="ARBA" id="ARBA00007853"/>
    </source>
</evidence>
<dbReference type="InterPro" id="IPR003340">
    <property type="entry name" value="B3_DNA-bd"/>
</dbReference>
<evidence type="ECO:0000256" key="1">
    <source>
        <dbReference type="ARBA" id="ARBA00004123"/>
    </source>
</evidence>
<evidence type="ECO:0000256" key="6">
    <source>
        <dbReference type="ARBA" id="ARBA00023242"/>
    </source>
</evidence>
<dbReference type="GO" id="GO:0009734">
    <property type="term" value="P:auxin-activated signaling pathway"/>
    <property type="evidence" value="ECO:0007669"/>
    <property type="project" value="UniProtKB-KW"/>
</dbReference>
<evidence type="ECO:0000256" key="5">
    <source>
        <dbReference type="ARBA" id="ARBA00023163"/>
    </source>
</evidence>
<keyword evidence="7" id="KW-0927">Auxin signaling pathway</keyword>
<evidence type="ECO:0000256" key="3">
    <source>
        <dbReference type="ARBA" id="ARBA00023015"/>
    </source>
</evidence>
<keyword evidence="6" id="KW-0539">Nucleus</keyword>
<reference evidence="9 10" key="1">
    <citation type="journal article" date="2022" name="G3 (Bethesda)">
        <title>Whole-genome sequence and methylome profiling of the almond [Prunus dulcis (Mill.) D.A. Webb] cultivar 'Nonpareil'.</title>
        <authorList>
            <person name="D'Amico-Willman K.M."/>
            <person name="Ouma W.Z."/>
            <person name="Meulia T."/>
            <person name="Sideli G.M."/>
            <person name="Gradziel T.M."/>
            <person name="Fresnedo-Ramirez J."/>
        </authorList>
    </citation>
    <scope>NUCLEOTIDE SEQUENCE [LARGE SCALE GENOMIC DNA]</scope>
    <source>
        <strain evidence="9">Clone GOH B32 T37-40</strain>
    </source>
</reference>
<feature type="domain" description="TF-B3" evidence="8">
    <location>
        <begin position="20"/>
        <end position="138"/>
    </location>
</feature>
<keyword evidence="4" id="KW-0238">DNA-binding</keyword>
<comment type="caution">
    <text evidence="9">The sequence shown here is derived from an EMBL/GenBank/DDBJ whole genome shotgun (WGS) entry which is preliminary data.</text>
</comment>
<dbReference type="FunFam" id="2.40.330.10:FF:000001">
    <property type="entry name" value="Auxin response factor"/>
    <property type="match status" value="1"/>
</dbReference>
<accession>A0AAD4VVR7</accession>
<dbReference type="GO" id="GO:0005634">
    <property type="term" value="C:nucleus"/>
    <property type="evidence" value="ECO:0007669"/>
    <property type="project" value="UniProtKB-SubCell"/>
</dbReference>
<sequence>MVRRSMSNQWGSQLHPVCSAKILTASDTSGHGGFSVLPRAAEDCFPPLDYNQQRPSQELIAKDLHGLEWRFRHIYIGVCKKPQRHFLTTGWSAFVNKKKLISGDAVLFLRDMNPSVQETWDALIHDSHTMFIQLFVASN</sequence>
<name>A0AAD4VVR7_PRUDU</name>
<keyword evidence="3" id="KW-0805">Transcription regulation</keyword>
<dbReference type="Gene3D" id="2.40.330.10">
    <property type="entry name" value="DNA-binding pseudobarrel domain"/>
    <property type="match status" value="1"/>
</dbReference>
<protein>
    <recommendedName>
        <fullName evidence="8">TF-B3 domain-containing protein</fullName>
    </recommendedName>
</protein>
<keyword evidence="10" id="KW-1185">Reference proteome</keyword>
<evidence type="ECO:0000313" key="9">
    <source>
        <dbReference type="EMBL" id="KAI5331691.1"/>
    </source>
</evidence>
<dbReference type="GO" id="GO:0003677">
    <property type="term" value="F:DNA binding"/>
    <property type="evidence" value="ECO:0007669"/>
    <property type="project" value="UniProtKB-KW"/>
</dbReference>
<organism evidence="9 10">
    <name type="scientific">Prunus dulcis</name>
    <name type="common">Almond</name>
    <name type="synonym">Amygdalus dulcis</name>
    <dbReference type="NCBI Taxonomy" id="3755"/>
    <lineage>
        <taxon>Eukaryota</taxon>
        <taxon>Viridiplantae</taxon>
        <taxon>Streptophyta</taxon>
        <taxon>Embryophyta</taxon>
        <taxon>Tracheophyta</taxon>
        <taxon>Spermatophyta</taxon>
        <taxon>Magnoliopsida</taxon>
        <taxon>eudicotyledons</taxon>
        <taxon>Gunneridae</taxon>
        <taxon>Pentapetalae</taxon>
        <taxon>rosids</taxon>
        <taxon>fabids</taxon>
        <taxon>Rosales</taxon>
        <taxon>Rosaceae</taxon>
        <taxon>Amygdaloideae</taxon>
        <taxon>Amygdaleae</taxon>
        <taxon>Prunus</taxon>
    </lineage>
</organism>
<evidence type="ECO:0000256" key="4">
    <source>
        <dbReference type="ARBA" id="ARBA00023125"/>
    </source>
</evidence>
<dbReference type="Proteomes" id="UP001054821">
    <property type="component" value="Chromosome 4"/>
</dbReference>
<evidence type="ECO:0000313" key="10">
    <source>
        <dbReference type="Proteomes" id="UP001054821"/>
    </source>
</evidence>
<dbReference type="PANTHER" id="PTHR31384">
    <property type="entry name" value="AUXIN RESPONSE FACTOR 4-RELATED"/>
    <property type="match status" value="1"/>
</dbReference>
<dbReference type="InterPro" id="IPR015300">
    <property type="entry name" value="DNA-bd_pseudobarrel_sf"/>
</dbReference>
<dbReference type="SUPFAM" id="SSF101936">
    <property type="entry name" value="DNA-binding pseudobarrel domain"/>
    <property type="match status" value="1"/>
</dbReference>
<comment type="similarity">
    <text evidence="2">Belongs to the ARF family.</text>
</comment>
<keyword evidence="5" id="KW-0804">Transcription</keyword>
<dbReference type="Pfam" id="PF02362">
    <property type="entry name" value="B3"/>
    <property type="match status" value="1"/>
</dbReference>
<dbReference type="CDD" id="cd10017">
    <property type="entry name" value="B3_DNA"/>
    <property type="match status" value="1"/>
</dbReference>
<evidence type="ECO:0000259" key="8">
    <source>
        <dbReference type="PROSITE" id="PS50863"/>
    </source>
</evidence>
<dbReference type="SMART" id="SM01019">
    <property type="entry name" value="B3"/>
    <property type="match status" value="1"/>
</dbReference>
<dbReference type="InterPro" id="IPR044835">
    <property type="entry name" value="ARF_plant"/>
</dbReference>
<dbReference type="PANTHER" id="PTHR31384:SF5">
    <property type="entry name" value="AUXIN RESPONSE FACTOR 3"/>
    <property type="match status" value="1"/>
</dbReference>
<dbReference type="EMBL" id="JAJFAZ020000004">
    <property type="protein sequence ID" value="KAI5331691.1"/>
    <property type="molecule type" value="Genomic_DNA"/>
</dbReference>
<dbReference type="GO" id="GO:0006355">
    <property type="term" value="P:regulation of DNA-templated transcription"/>
    <property type="evidence" value="ECO:0007669"/>
    <property type="project" value="InterPro"/>
</dbReference>
<proteinExistence type="inferred from homology"/>
<evidence type="ECO:0000256" key="7">
    <source>
        <dbReference type="ARBA" id="ARBA00023294"/>
    </source>
</evidence>
<comment type="subcellular location">
    <subcellularLocation>
        <location evidence="1">Nucleus</location>
    </subcellularLocation>
</comment>
<gene>
    <name evidence="9" type="ORF">L3X38_021817</name>
</gene>
<dbReference type="PROSITE" id="PS50863">
    <property type="entry name" value="B3"/>
    <property type="match status" value="1"/>
</dbReference>